<gene>
    <name evidence="2" type="ORF">VF08_36045</name>
</gene>
<comment type="caution">
    <text evidence="2">The sequence shown here is derived from an EMBL/GenBank/DDBJ whole genome shotgun (WGS) entry which is preliminary data.</text>
</comment>
<dbReference type="Proteomes" id="UP000222310">
    <property type="component" value="Unassembled WGS sequence"/>
</dbReference>
<dbReference type="AlphaFoldDB" id="A0A9Q5Z4Q3"/>
<evidence type="ECO:0000313" key="2">
    <source>
        <dbReference type="EMBL" id="PHJ93049.1"/>
    </source>
</evidence>
<reference evidence="2 3" key="1">
    <citation type="submission" date="2015-02" db="EMBL/GenBank/DDBJ databases">
        <title>Nostoc linckia genome annotation.</title>
        <authorList>
            <person name="Zhou Z."/>
        </authorList>
    </citation>
    <scope>NUCLEOTIDE SEQUENCE [LARGE SCALE GENOMIC DNA]</scope>
    <source>
        <strain evidence="3">z8</strain>
    </source>
</reference>
<dbReference type="GeneID" id="57098880"/>
<organism evidence="2 3">
    <name type="scientific">Nostoc linckia z8</name>
    <dbReference type="NCBI Taxonomy" id="1628746"/>
    <lineage>
        <taxon>Bacteria</taxon>
        <taxon>Bacillati</taxon>
        <taxon>Cyanobacteriota</taxon>
        <taxon>Cyanophyceae</taxon>
        <taxon>Nostocales</taxon>
        <taxon>Nostocaceae</taxon>
        <taxon>Nostoc</taxon>
    </lineage>
</organism>
<sequence length="92" mass="10508">MLELRPKHWLTTEELRIKNEQLQQAETAIQRLKQENLELQKEVGNSLAPDYSAIRDRVLTKLKIGRQSTAGKAIDTFIRQLQKPSAVNSPQG</sequence>
<evidence type="ECO:0000313" key="3">
    <source>
        <dbReference type="Proteomes" id="UP000222310"/>
    </source>
</evidence>
<evidence type="ECO:0000256" key="1">
    <source>
        <dbReference type="SAM" id="Coils"/>
    </source>
</evidence>
<protein>
    <submittedName>
        <fullName evidence="2">Uncharacterized protein</fullName>
    </submittedName>
</protein>
<dbReference type="RefSeq" id="WP_099072585.1">
    <property type="nucleotide sequence ID" value="NZ_LAHD01000202.1"/>
</dbReference>
<keyword evidence="1" id="KW-0175">Coiled coil</keyword>
<accession>A0A9Q5Z4Q3</accession>
<name>A0A9Q5Z4Q3_NOSLI</name>
<proteinExistence type="predicted"/>
<dbReference type="EMBL" id="LAHD01000202">
    <property type="protein sequence ID" value="PHJ93049.1"/>
    <property type="molecule type" value="Genomic_DNA"/>
</dbReference>
<feature type="coiled-coil region" evidence="1">
    <location>
        <begin position="15"/>
        <end position="42"/>
    </location>
</feature>